<dbReference type="Proteomes" id="UP000726777">
    <property type="component" value="Unassembled WGS sequence"/>
</dbReference>
<dbReference type="AlphaFoldDB" id="A0A9Q3UD23"/>
<gene>
    <name evidence="1" type="ORF">IB292_12135</name>
</gene>
<organism evidence="1 2">
    <name type="scientific">Vibrio parahaemolyticus</name>
    <dbReference type="NCBI Taxonomy" id="670"/>
    <lineage>
        <taxon>Bacteria</taxon>
        <taxon>Pseudomonadati</taxon>
        <taxon>Pseudomonadota</taxon>
        <taxon>Gammaproteobacteria</taxon>
        <taxon>Vibrionales</taxon>
        <taxon>Vibrionaceae</taxon>
        <taxon>Vibrio</taxon>
    </lineage>
</organism>
<reference evidence="1" key="1">
    <citation type="submission" date="2020-09" db="EMBL/GenBank/DDBJ databases">
        <title>Genome sequence of Vibrio parahaemolyticus isolates.</title>
        <authorList>
            <person name="Hammerl J.A."/>
            <person name="Strauch E."/>
        </authorList>
    </citation>
    <scope>NUCLEOTIDE SEQUENCE</scope>
    <source>
        <strain evidence="1">17-VB00146</strain>
    </source>
</reference>
<dbReference type="PROSITE" id="PS51257">
    <property type="entry name" value="PROKAR_LIPOPROTEIN"/>
    <property type="match status" value="1"/>
</dbReference>
<comment type="caution">
    <text evidence="1">The sequence shown here is derived from an EMBL/GenBank/DDBJ whole genome shotgun (WGS) entry which is preliminary data.</text>
</comment>
<accession>A0A9Q3UD23</accession>
<protein>
    <submittedName>
        <fullName evidence="1">Uncharacterized protein</fullName>
    </submittedName>
</protein>
<evidence type="ECO:0000313" key="2">
    <source>
        <dbReference type="Proteomes" id="UP000726777"/>
    </source>
</evidence>
<dbReference type="RefSeq" id="WP_025796074.1">
    <property type="nucleotide sequence ID" value="NZ_CP064042.1"/>
</dbReference>
<name>A0A9Q3UD23_VIBPH</name>
<evidence type="ECO:0000313" key="1">
    <source>
        <dbReference type="EMBL" id="MCC3805792.1"/>
    </source>
</evidence>
<dbReference type="EMBL" id="JACVHL010000011">
    <property type="protein sequence ID" value="MCC3805792.1"/>
    <property type="molecule type" value="Genomic_DNA"/>
</dbReference>
<sequence length="243" mass="27840">MYLKTVLFSASTLLILGCNSESTNPSTEESGWIVVSSHSEPRKHQVIYEKHSRKGLSLATNVPDLDLPLTYQLANQIIEVKEELTFGENIDGNRLTWKAIGNSKRRENQVHYGVNKDYSASNEGIAIGYVNFESRFEAEGKLGIEKLFIAMYDDVKSVKFYSGWDSSKISCYQNTFDEDLACYGEILINDDIVHVFDKYLPYEYVNMVYDTVMSKGREEIIEADFQHQIKYLLVAKENNVEMH</sequence>
<proteinExistence type="predicted"/>